<name>A0A9X3LBA6_9BACI</name>
<evidence type="ECO:0000313" key="2">
    <source>
        <dbReference type="Proteomes" id="UP001152172"/>
    </source>
</evidence>
<evidence type="ECO:0000313" key="1">
    <source>
        <dbReference type="EMBL" id="MCZ8534862.1"/>
    </source>
</evidence>
<reference evidence="1" key="1">
    <citation type="submission" date="2022-05" db="EMBL/GenBank/DDBJ databases">
        <authorList>
            <person name="Colautti A."/>
            <person name="Iacumin L."/>
        </authorList>
    </citation>
    <scope>NUCLEOTIDE SEQUENCE</scope>
    <source>
        <strain evidence="1">DSM 30747</strain>
    </source>
</reference>
<accession>A0A9X3LBA6</accession>
<dbReference type="Proteomes" id="UP001152172">
    <property type="component" value="Unassembled WGS sequence"/>
</dbReference>
<dbReference type="EMBL" id="JAMKBI010000013">
    <property type="protein sequence ID" value="MCZ8534862.1"/>
    <property type="molecule type" value="Genomic_DNA"/>
</dbReference>
<dbReference type="AlphaFoldDB" id="A0A9X3LBA6"/>
<proteinExistence type="predicted"/>
<gene>
    <name evidence="1" type="ORF">M9R61_16270</name>
</gene>
<protein>
    <submittedName>
        <fullName evidence="1">Uncharacterized protein</fullName>
    </submittedName>
</protein>
<sequence length="57" mass="6722">MGKRTGTADRYVIAIGILLMMEIRKSLYTYLQVILRWKLTEGGDDLLIECIDYIWRL</sequence>
<comment type="caution">
    <text evidence="1">The sequence shown here is derived from an EMBL/GenBank/DDBJ whole genome shotgun (WGS) entry which is preliminary data.</text>
</comment>
<keyword evidence="2" id="KW-1185">Reference proteome</keyword>
<dbReference type="RefSeq" id="WP_269922933.1">
    <property type="nucleotide sequence ID" value="NZ_JAMKBI010000013.1"/>
</dbReference>
<organism evidence="1 2">
    <name type="scientific">Psychrobacillus psychrodurans</name>
    <dbReference type="NCBI Taxonomy" id="126157"/>
    <lineage>
        <taxon>Bacteria</taxon>
        <taxon>Bacillati</taxon>
        <taxon>Bacillota</taxon>
        <taxon>Bacilli</taxon>
        <taxon>Bacillales</taxon>
        <taxon>Bacillaceae</taxon>
        <taxon>Psychrobacillus</taxon>
    </lineage>
</organism>